<dbReference type="STRING" id="1071378.G0W4J8"/>
<dbReference type="GO" id="GO:0005829">
    <property type="term" value="C:cytosol"/>
    <property type="evidence" value="ECO:0007669"/>
    <property type="project" value="GOC"/>
</dbReference>
<dbReference type="Proteomes" id="UP000000689">
    <property type="component" value="Chromosome 1"/>
</dbReference>
<dbReference type="GO" id="GO:0000938">
    <property type="term" value="C:GARP complex"/>
    <property type="evidence" value="ECO:0007669"/>
    <property type="project" value="EnsemblFungi"/>
</dbReference>
<protein>
    <recommendedName>
        <fullName evidence="11">Vacuolar protein sorting-associated protein 54 C-terminal domain-containing protein</fullName>
    </recommendedName>
</protein>
<proteinExistence type="inferred from homology"/>
<evidence type="ECO:0000256" key="1">
    <source>
        <dbReference type="ARBA" id="ARBA00004601"/>
    </source>
</evidence>
<dbReference type="PANTHER" id="PTHR12965">
    <property type="entry name" value="VACUOLAR PROTEIN SORTING 54"/>
    <property type="match status" value="1"/>
</dbReference>
<keyword evidence="6 7" id="KW-0175">Coiled coil</keyword>
<dbReference type="GO" id="GO:0019905">
    <property type="term" value="F:syntaxin binding"/>
    <property type="evidence" value="ECO:0007669"/>
    <property type="project" value="TreeGrafter"/>
</dbReference>
<dbReference type="OMA" id="FSFVQSY"/>
<reference evidence="9 10" key="1">
    <citation type="journal article" date="2011" name="Proc. Natl. Acad. Sci. U.S.A.">
        <title>Evolutionary erosion of yeast sex chromosomes by mating-type switching accidents.</title>
        <authorList>
            <person name="Gordon J.L."/>
            <person name="Armisen D."/>
            <person name="Proux-Wera E."/>
            <person name="Oheigeartaigh S.S."/>
            <person name="Byrne K.P."/>
            <person name="Wolfe K.H."/>
        </authorList>
    </citation>
    <scope>NUCLEOTIDE SEQUENCE [LARGE SCALE GENOMIC DNA]</scope>
    <source>
        <strain evidence="10">ATCC 10597 / BCRC 20456 / CBS 421 / NBRC 0211 / NRRL Y-12639</strain>
    </source>
</reference>
<dbReference type="AlphaFoldDB" id="G0W4J8"/>
<gene>
    <name evidence="9" type="primary">NDAI0A05810</name>
    <name evidence="9" type="ordered locus">NDAI_0A05810</name>
</gene>
<evidence type="ECO:0000256" key="8">
    <source>
        <dbReference type="SAM" id="MobiDB-lite"/>
    </source>
</evidence>
<evidence type="ECO:0000313" key="10">
    <source>
        <dbReference type="Proteomes" id="UP000000689"/>
    </source>
</evidence>
<dbReference type="EMBL" id="HE580267">
    <property type="protein sequence ID" value="CCD22736.1"/>
    <property type="molecule type" value="Genomic_DNA"/>
</dbReference>
<feature type="compositionally biased region" description="Basic and acidic residues" evidence="8">
    <location>
        <begin position="29"/>
        <end position="40"/>
    </location>
</feature>
<feature type="compositionally biased region" description="Basic and acidic residues" evidence="8">
    <location>
        <begin position="760"/>
        <end position="777"/>
    </location>
</feature>
<evidence type="ECO:0000256" key="5">
    <source>
        <dbReference type="ARBA" id="ARBA00023034"/>
    </source>
</evidence>
<accession>G0W4J8</accession>
<evidence type="ECO:0000256" key="6">
    <source>
        <dbReference type="ARBA" id="ARBA00023054"/>
    </source>
</evidence>
<evidence type="ECO:0000256" key="7">
    <source>
        <dbReference type="SAM" id="Coils"/>
    </source>
</evidence>
<feature type="compositionally biased region" description="Basic and acidic residues" evidence="8">
    <location>
        <begin position="190"/>
        <end position="199"/>
    </location>
</feature>
<keyword evidence="10" id="KW-1185">Reference proteome</keyword>
<evidence type="ECO:0008006" key="11">
    <source>
        <dbReference type="Google" id="ProtNLM"/>
    </source>
</evidence>
<evidence type="ECO:0000313" key="9">
    <source>
        <dbReference type="EMBL" id="CCD22736.1"/>
    </source>
</evidence>
<keyword evidence="4" id="KW-0653">Protein transport</keyword>
<comment type="similarity">
    <text evidence="2">Belongs to the VPS54 family.</text>
</comment>
<name>G0W4J8_NAUDC</name>
<feature type="coiled-coil region" evidence="7">
    <location>
        <begin position="274"/>
        <end position="356"/>
    </location>
</feature>
<dbReference type="GO" id="GO:0006623">
    <property type="term" value="P:protein targeting to vacuole"/>
    <property type="evidence" value="ECO:0007669"/>
    <property type="project" value="EnsemblFungi"/>
</dbReference>
<organism evidence="9 10">
    <name type="scientific">Naumovozyma dairenensis (strain ATCC 10597 / BCRC 20456 / CBS 421 / NBRC 0211 / NRRL Y-12639)</name>
    <name type="common">Saccharomyces dairenensis</name>
    <dbReference type="NCBI Taxonomy" id="1071378"/>
    <lineage>
        <taxon>Eukaryota</taxon>
        <taxon>Fungi</taxon>
        <taxon>Dikarya</taxon>
        <taxon>Ascomycota</taxon>
        <taxon>Saccharomycotina</taxon>
        <taxon>Saccharomycetes</taxon>
        <taxon>Saccharomycetales</taxon>
        <taxon>Saccharomycetaceae</taxon>
        <taxon>Naumovozyma</taxon>
    </lineage>
</organism>
<feature type="region of interest" description="Disordered" evidence="8">
    <location>
        <begin position="190"/>
        <end position="218"/>
    </location>
</feature>
<evidence type="ECO:0000256" key="4">
    <source>
        <dbReference type="ARBA" id="ARBA00022927"/>
    </source>
</evidence>
<feature type="region of interest" description="Disordered" evidence="8">
    <location>
        <begin position="1"/>
        <end position="53"/>
    </location>
</feature>
<keyword evidence="3" id="KW-0813">Transport</keyword>
<dbReference type="GeneID" id="11493618"/>
<dbReference type="GO" id="GO:0006896">
    <property type="term" value="P:Golgi to vacuole transport"/>
    <property type="evidence" value="ECO:0007669"/>
    <property type="project" value="EnsemblFungi"/>
</dbReference>
<dbReference type="GO" id="GO:0042147">
    <property type="term" value="P:retrograde transport, endosome to Golgi"/>
    <property type="evidence" value="ECO:0007669"/>
    <property type="project" value="EnsemblFungi"/>
</dbReference>
<sequence>MSHNGQERLNQLRNPHKAPPQIILPHTPSSHDIDYSEHSSRPITPTDDDTGSLNDDLLSVHGSTTQMTRPSIDSASIRRSFESSHISRSNNLNNYLLFDTGSHSGSMDYSPLGNNSIFEIVMNTRRKNWLNYPTVIDIPPVTLSRNELDSNWKNLIKSYVGEIKDEYEAFENSNSLRNMNRLEQLKQLKDQENNEKSNEDLTSETFDSATTNGDAASYKQNDNGLRDLAQVPDFFFERDFHLDNQRTFHHVLGDIDLSLNRLTMDDQKVRDDAYIELREQLSNYLDTVENLLVNEISKSSNKFFRALSEVDDIERKANDTIVELDELMKTLNIIDKEKLQTKIENLQLLFKRKNVEKLEQSILQIKLVLNKTEECKELYRQDEYDSCLNMIKSIDNLIKGDDAEDSTVQAWTNNWPYKLIHLKTVPALSETREYLTNMKIEIGGKFSVHLTDLLLKDLRSYSEAISVEEALDALQNGSTQKKHLEFDEKFQTLLTNIIHELNRCEELASSFQLYQDKFIVELKAIIKSYLPNESSATPVLSRSTQDLLQAQPPLQQTNTSGGSKLSRLIKEQTPVEFQEMLVATFTHANQALKRLYGHQKILLDLSLKEINSIDRSSENQHNMITQLDIRSGINEGIRIIQLRMGKIIAVRREMTSALRYDHFLHLYSIVVLFIQECETLSGEFLTKYLSDVLAVQLKNYIAGRESKNSKRLQKKIDVEKWVPYIVDSSVQKNVNDIVSSIDMDPIDWISILDLTQERKKASEEEEGSKQDKDDRKVTGHRKSVVVGDKTFVASASLLTAIDIIKELLILSTNIPSTYLPNCEKLCFNILKVFNTATMSSITEQGKPLSKTGKNLSIIGESLDCLAEFVNMVQLFYQRYSDTYKDFIPYDPSHYAELIAMYRTSSERLYMAHAPPPV</sequence>
<dbReference type="HOGENOM" id="CLU_324701_0_0_1"/>
<dbReference type="InterPro" id="IPR039745">
    <property type="entry name" value="Vps54"/>
</dbReference>
<feature type="compositionally biased region" description="Polar residues" evidence="8">
    <location>
        <begin position="203"/>
        <end position="218"/>
    </location>
</feature>
<dbReference type="GO" id="GO:0030476">
    <property type="term" value="P:ascospore wall assembly"/>
    <property type="evidence" value="ECO:0007669"/>
    <property type="project" value="EnsemblFungi"/>
</dbReference>
<feature type="region of interest" description="Disordered" evidence="8">
    <location>
        <begin position="760"/>
        <end position="779"/>
    </location>
</feature>
<feature type="compositionally biased region" description="Polar residues" evidence="8">
    <location>
        <begin position="1"/>
        <end position="13"/>
    </location>
</feature>
<dbReference type="OrthoDB" id="10259024at2759"/>
<dbReference type="KEGG" id="ndi:NDAI_0A05810"/>
<evidence type="ECO:0000256" key="3">
    <source>
        <dbReference type="ARBA" id="ARBA00022448"/>
    </source>
</evidence>
<dbReference type="eggNOG" id="KOG2115">
    <property type="taxonomic scope" value="Eukaryota"/>
</dbReference>
<comment type="subcellular location">
    <subcellularLocation>
        <location evidence="1">Golgi apparatus</location>
        <location evidence="1">trans-Golgi network</location>
    </subcellularLocation>
</comment>
<dbReference type="PANTHER" id="PTHR12965:SF0">
    <property type="entry name" value="VACUOLAR PROTEIN SORTING-ASSOCIATED PROTEIN 54"/>
    <property type="match status" value="1"/>
</dbReference>
<dbReference type="GO" id="GO:0090156">
    <property type="term" value="P:intracellular sphingolipid homeostasis"/>
    <property type="evidence" value="ECO:0007669"/>
    <property type="project" value="EnsemblFungi"/>
</dbReference>
<evidence type="ECO:0000256" key="2">
    <source>
        <dbReference type="ARBA" id="ARBA00009150"/>
    </source>
</evidence>
<dbReference type="RefSeq" id="XP_003667979.1">
    <property type="nucleotide sequence ID" value="XM_003667931.1"/>
</dbReference>
<keyword evidence="5" id="KW-0333">Golgi apparatus</keyword>